<feature type="coiled-coil region" evidence="6">
    <location>
        <begin position="92"/>
        <end position="119"/>
    </location>
</feature>
<gene>
    <name evidence="8" type="ORF">SAMN05216438_1131</name>
</gene>
<dbReference type="RefSeq" id="WP_074751607.1">
    <property type="nucleotide sequence ID" value="NZ_FOTJ01000013.1"/>
</dbReference>
<sequence length="1244" mass="137963">MSDKRTLEQTISLQLDEAIGSLRSLKAEVKQVTDAWKLQYNQLRQNGEYEEAYREKVNGLRQSMTQQRQGIEQLKVTMNSFTSDTKAGAEAQAKLKQELLKAERSLQTTSSQLEKAQNILSLYEAGVIQARRELEQSEKVSVSYQEKLRAEGREVEANVEKRRFLAEKIKGLTELQEKEVSILEKIKKDSGESSEAFRNQTIRINELATKVAHTKAEFNELNRAIAKKPSVHFEKLKEQLVSLSEKAEKTHHLFGKILGADLLSRAAFSGFASLKEEIKEATKAGFEFNQEQQVMAAAWNTLTNDAGKAQKMIVTINDLSVATGRSRDLVNELEQGFYHLHSNKEESDNLTKSMLNMGDAVGLTDEKIQTVTQDMVHGLSSGKLSLQELNQLGQYFPMFTEQLAEYVQKHKQATEDISADSKATAKAQKAYVKEMTAQFEEMHYGSKISQQDIEELGQKSILSGEQIQRFQNMQQQGQKITTSMIKQAIRVNSRYVSSISDSKEKVAESSDDAVKHLRKLVHEGKISATEVEEVFNYLGQDKYGKAAENMLQTMTGMKRTINSQVPALIGAFEKPILTAQNPFYGAVSKWVSDHKTQDKFTEMGNSAEKGIETIIASFEKVMHPESSVNAADRLLDSLNQHIKTGSQYIAEHAPQITQFLSQTKETAVGAFKQGKETLEGFYKIASPFLELIRRYPKQFGELLAVMYLAKPAIGGVTLAMKGFEIFKTAIGWISGLRKEIKLFNETKIVASDLSIGGMNSKSGGVDPSLFIKNGGKVTELEEGVAGAGKLAGIFGKFGKVLPVAGVALAGLTELSGMTQKTAGQHIGGALGSIGGAVGGAALGSMIFPGVGTVVGGALGGLAGSTIGKKLGVEIQKGLKDVFASKTPLKDTFTKGLDQVSTSVNKELIKIATSTNGFTKDEKVKIDQLYSDLGKKTDKYFRDKYKNSAKDLKVLVDNGVLTREEADKTLKHEEQTDKKKSDNIKRAYANQKKITDKYYKDYNKLVKSQKAEEAKTLDTYAKKYRKDSKEYADEKLKIEKKNKEELEKLHNTYFSQLQTAQIATDETVNKELDKNGKKQIKILEELKKSKHKISLEEAQKTIHESSNATKKIIENANTLYSEKKKTAENQYKETVEAAKKERDESGTISDEQYKDIVEKAKLQRDDSIAAAKDEEAETVKSAQERHRHVVDEATKQAGEHKNALNSETGFAINSWSQFNVDLAHIVNGLTGGINAILGFGLMSNN</sequence>
<feature type="domain" description="Tape measure protein N-terminal" evidence="7">
    <location>
        <begin position="286"/>
        <end position="442"/>
    </location>
</feature>
<evidence type="ECO:0000256" key="5">
    <source>
        <dbReference type="ARBA" id="ARBA00023175"/>
    </source>
</evidence>
<evidence type="ECO:0000313" key="8">
    <source>
        <dbReference type="EMBL" id="SFL49228.1"/>
    </source>
</evidence>
<name>A0A1I4I437_9LACT</name>
<dbReference type="OrthoDB" id="2144002at2"/>
<organism evidence="8 9">
    <name type="scientific">Lactococcus garvieae</name>
    <dbReference type="NCBI Taxonomy" id="1363"/>
    <lineage>
        <taxon>Bacteria</taxon>
        <taxon>Bacillati</taxon>
        <taxon>Bacillota</taxon>
        <taxon>Bacilli</taxon>
        <taxon>Lactobacillales</taxon>
        <taxon>Streptococcaceae</taxon>
        <taxon>Lactococcus</taxon>
    </lineage>
</organism>
<accession>A0A1I4I437</accession>
<proteinExistence type="predicted"/>
<keyword evidence="1" id="KW-0493">Microtubule</keyword>
<keyword evidence="5" id="KW-0505">Motor protein</keyword>
<feature type="coiled-coil region" evidence="6">
    <location>
        <begin position="1020"/>
        <end position="1048"/>
    </location>
</feature>
<dbReference type="Pfam" id="PF20155">
    <property type="entry name" value="TMP_3"/>
    <property type="match status" value="1"/>
</dbReference>
<dbReference type="Proteomes" id="UP000181969">
    <property type="component" value="Unassembled WGS sequence"/>
</dbReference>
<dbReference type="AlphaFoldDB" id="A0A1I4I437"/>
<dbReference type="GO" id="GO:0005524">
    <property type="term" value="F:ATP binding"/>
    <property type="evidence" value="ECO:0007669"/>
    <property type="project" value="UniProtKB-KW"/>
</dbReference>
<dbReference type="PANTHER" id="PTHR37739:SF16">
    <property type="entry name" value="KINESIN-LIKE PROTEIN"/>
    <property type="match status" value="1"/>
</dbReference>
<keyword evidence="2" id="KW-0547">Nucleotide-binding</keyword>
<feature type="coiled-coil region" evidence="6">
    <location>
        <begin position="1123"/>
        <end position="1176"/>
    </location>
</feature>
<evidence type="ECO:0000256" key="4">
    <source>
        <dbReference type="ARBA" id="ARBA00023054"/>
    </source>
</evidence>
<reference evidence="8 9" key="1">
    <citation type="submission" date="2016-10" db="EMBL/GenBank/DDBJ databases">
        <authorList>
            <person name="de Groot N.N."/>
        </authorList>
    </citation>
    <scope>NUCLEOTIDE SEQUENCE [LARGE SCALE GENOMIC DNA]</scope>
    <source>
        <strain evidence="8 9">M79</strain>
    </source>
</reference>
<evidence type="ECO:0000259" key="7">
    <source>
        <dbReference type="Pfam" id="PF20155"/>
    </source>
</evidence>
<evidence type="ECO:0000256" key="1">
    <source>
        <dbReference type="ARBA" id="ARBA00022701"/>
    </source>
</evidence>
<dbReference type="InterPro" id="IPR044986">
    <property type="entry name" value="KIF15/KIN-12"/>
</dbReference>
<dbReference type="GO" id="GO:0005874">
    <property type="term" value="C:microtubule"/>
    <property type="evidence" value="ECO:0007669"/>
    <property type="project" value="UniProtKB-KW"/>
</dbReference>
<keyword evidence="4 6" id="KW-0175">Coiled coil</keyword>
<protein>
    <recommendedName>
        <fullName evidence="7">Tape measure protein N-terminal domain-containing protein</fullName>
    </recommendedName>
</protein>
<evidence type="ECO:0000256" key="2">
    <source>
        <dbReference type="ARBA" id="ARBA00022741"/>
    </source>
</evidence>
<evidence type="ECO:0000313" key="9">
    <source>
        <dbReference type="Proteomes" id="UP000181969"/>
    </source>
</evidence>
<evidence type="ECO:0000256" key="3">
    <source>
        <dbReference type="ARBA" id="ARBA00022840"/>
    </source>
</evidence>
<dbReference type="PANTHER" id="PTHR37739">
    <property type="entry name" value="KINESIN-LIKE PROTEIN KIN-12D"/>
    <property type="match status" value="1"/>
</dbReference>
<keyword evidence="3" id="KW-0067">ATP-binding</keyword>
<dbReference type="EMBL" id="FOTJ01000013">
    <property type="protein sequence ID" value="SFL49228.1"/>
    <property type="molecule type" value="Genomic_DNA"/>
</dbReference>
<dbReference type="InterPro" id="IPR013491">
    <property type="entry name" value="Tape_meas_N"/>
</dbReference>
<evidence type="ECO:0000256" key="6">
    <source>
        <dbReference type="SAM" id="Coils"/>
    </source>
</evidence>